<dbReference type="GO" id="GO:0044781">
    <property type="term" value="P:bacterial-type flagellum organization"/>
    <property type="evidence" value="ECO:0007669"/>
    <property type="project" value="UniProtKB-KW"/>
</dbReference>
<dbReference type="EMBL" id="JADPIE010000001">
    <property type="protein sequence ID" value="MBF8435688.1"/>
    <property type="molecule type" value="Genomic_DNA"/>
</dbReference>
<dbReference type="Proteomes" id="UP000621436">
    <property type="component" value="Unassembled WGS sequence"/>
</dbReference>
<accession>A0A931F7N9</accession>
<evidence type="ECO:0000313" key="5">
    <source>
        <dbReference type="Proteomes" id="UP000621436"/>
    </source>
</evidence>
<dbReference type="Pfam" id="PF03963">
    <property type="entry name" value="FlgD"/>
    <property type="match status" value="1"/>
</dbReference>
<keyword evidence="2" id="KW-1005">Bacterial flagellum biogenesis</keyword>
<evidence type="ECO:0000256" key="1">
    <source>
        <dbReference type="ARBA" id="ARBA00010577"/>
    </source>
</evidence>
<protein>
    <submittedName>
        <fullName evidence="4">Flagellar hook capping protein</fullName>
    </submittedName>
</protein>
<reference evidence="4" key="1">
    <citation type="submission" date="2020-11" db="EMBL/GenBank/DDBJ databases">
        <title>Halonatronomonas betainensis gen. nov., sp. nov. a novel haloalkaliphilic representative of the family Halanaerobiacae capable of betaine degradation.</title>
        <authorList>
            <person name="Boltyanskaya Y."/>
            <person name="Kevbrin V."/>
            <person name="Detkova E."/>
            <person name="Grouzdev D.S."/>
            <person name="Koziaeva V."/>
            <person name="Zhilina T."/>
        </authorList>
    </citation>
    <scope>NUCLEOTIDE SEQUENCE</scope>
    <source>
        <strain evidence="4">Z-7014</strain>
    </source>
</reference>
<feature type="region of interest" description="Disordered" evidence="3">
    <location>
        <begin position="1"/>
        <end position="22"/>
    </location>
</feature>
<sequence length="143" mass="15946">MAVATGNAPLAGEGNQVERDDMDDLDRDAFFKLLTTQLSYQDPLDPMDNTEFVSQMAQFSSLEQMENMNSTMEQFLKTQSLAETAGLIGKTVETIDSESGQEFLGEVNRVERDEDGNIYLHLITDEAGETEKYPLDSITSIYS</sequence>
<keyword evidence="4" id="KW-0969">Cilium</keyword>
<proteinExistence type="inferred from homology"/>
<name>A0A931F7N9_9FIRM</name>
<evidence type="ECO:0000313" key="4">
    <source>
        <dbReference type="EMBL" id="MBF8435688.1"/>
    </source>
</evidence>
<gene>
    <name evidence="4" type="ORF">I0Q91_01220</name>
</gene>
<evidence type="ECO:0000256" key="2">
    <source>
        <dbReference type="ARBA" id="ARBA00022795"/>
    </source>
</evidence>
<keyword evidence="4" id="KW-0282">Flagellum</keyword>
<dbReference type="InterPro" id="IPR005648">
    <property type="entry name" value="FlgD"/>
</dbReference>
<dbReference type="AlphaFoldDB" id="A0A931F7N9"/>
<organism evidence="4 5">
    <name type="scientific">Halonatronomonas betaini</name>
    <dbReference type="NCBI Taxonomy" id="2778430"/>
    <lineage>
        <taxon>Bacteria</taxon>
        <taxon>Bacillati</taxon>
        <taxon>Bacillota</taxon>
        <taxon>Clostridia</taxon>
        <taxon>Halanaerobiales</taxon>
        <taxon>Halarsenatibacteraceae</taxon>
        <taxon>Halonatronomonas</taxon>
    </lineage>
</organism>
<evidence type="ECO:0000256" key="3">
    <source>
        <dbReference type="SAM" id="MobiDB-lite"/>
    </source>
</evidence>
<keyword evidence="5" id="KW-1185">Reference proteome</keyword>
<keyword evidence="4" id="KW-0966">Cell projection</keyword>
<comment type="similarity">
    <text evidence="1">Belongs to the FlgD family.</text>
</comment>
<comment type="caution">
    <text evidence="4">The sequence shown here is derived from an EMBL/GenBank/DDBJ whole genome shotgun (WGS) entry which is preliminary data.</text>
</comment>